<evidence type="ECO:0000256" key="4">
    <source>
        <dbReference type="ARBA" id="ARBA00022771"/>
    </source>
</evidence>
<evidence type="ECO:0000256" key="9">
    <source>
        <dbReference type="ARBA" id="ARBA00023242"/>
    </source>
</evidence>
<dbReference type="InterPro" id="IPR038603">
    <property type="entry name" value="Znf_FCS_sf"/>
</dbReference>
<evidence type="ECO:0000256" key="12">
    <source>
        <dbReference type="SAM" id="MobiDB-lite"/>
    </source>
</evidence>
<dbReference type="Gene3D" id="3.30.60.160">
    <property type="match status" value="1"/>
</dbReference>
<feature type="repeat" description="MBT" evidence="11">
    <location>
        <begin position="403"/>
        <end position="517"/>
    </location>
</feature>
<dbReference type="CDD" id="cd20100">
    <property type="entry name" value="MBT_dSfmbt-like_rpt4"/>
    <property type="match status" value="1"/>
</dbReference>
<keyword evidence="5" id="KW-0862">Zinc</keyword>
<protein>
    <recommendedName>
        <fullName evidence="13">FCS-type domain-containing protein</fullName>
    </recommendedName>
</protein>
<dbReference type="GO" id="GO:0003682">
    <property type="term" value="F:chromatin binding"/>
    <property type="evidence" value="ECO:0007669"/>
    <property type="project" value="TreeGrafter"/>
</dbReference>
<feature type="repeat" description="MBT" evidence="11">
    <location>
        <begin position="631"/>
        <end position="738"/>
    </location>
</feature>
<feature type="region of interest" description="Disordered" evidence="12">
    <location>
        <begin position="102"/>
        <end position="141"/>
    </location>
</feature>
<sequence>MNQQTPTNLQAILTTPSQTTQSNQTTATNIQKIQQITTTTPTLQTNKNIQILNPLNPTFTIPQATNVTFTIDNSSIKSSGLKINQMTPSTIALIAPNINQINPNITPNTTTPMNTSTNTQSASNTPTTTQSNSATPSSATSSYGGFAYCSNCGEYGVKAAFYGKSKLYCSVACQNGIKKQQQQTGHGVKRTFEAMNQSPISTNTTQNTTQNVVHQVTPITVSSQLNTIQPVIQSNLIKTSHNFVQKSGPTTISTLLSQQQQQQQQQQQLQQTLLNSQSKTNESNNILHENTNSILQSSSVVMSPTTTLVSSPSYTNSQTSLIATNPAKRARKASNSSVSTSNSNTDVNSQNSQTTSNLLSTQLASKQPTISTVTPSVPSTPIENKLSPPIPAKSPSQNLTFTFNWPEYLEKNQDCQIAPVYAFRHVSLSKIWKKMIKNLKVEIPNRDQPPDDLLVSAPLQKKCFWFASVVKIAGYWMQLRYLGYEEDGSADFWVHINDENLKSVGWSSDNGYSLTPPMKIAYDVDDWEEYAIENLENSKTLPRDLSQKIRDSLSSRFRKGMFLELVDKKRLSQMRVAKIVENIGGRLRLKYENCTEFDDFWCHEQSDLIHSVGWSSHVGHEIYSTDIYKAESTRKYQTNEFLSNDCKPDMFVKTDIINNMKNKGKFKKNMKLEAVDPLNLSSICVATVARVLNDGYLMIEIDGFKNNDGNDMFCYHRTSSAIFPAGFCQRNKLPLQPPFNYKKEFDWETYLKEENAEFAPAELFNTDNSHENPFKVGMKLESVDLIEPKLICVATVVAVVNRLIRLNFDGWDKRFDQWVDFESCDIYPVGWCHLVGYKLEQPPKNSEEKKPRGRKFRTKKN</sequence>
<keyword evidence="9" id="KW-0539">Nucleus</keyword>
<feature type="compositionally biased region" description="Basic residues" evidence="12">
    <location>
        <begin position="851"/>
        <end position="861"/>
    </location>
</feature>
<dbReference type="GO" id="GO:0045892">
    <property type="term" value="P:negative regulation of DNA-templated transcription"/>
    <property type="evidence" value="ECO:0007669"/>
    <property type="project" value="TreeGrafter"/>
</dbReference>
<dbReference type="AlphaFoldDB" id="A0A813R707"/>
<keyword evidence="6" id="KW-0156">Chromatin regulator</keyword>
<dbReference type="Pfam" id="PF02820">
    <property type="entry name" value="MBT"/>
    <property type="match status" value="4"/>
</dbReference>
<dbReference type="InterPro" id="IPR004092">
    <property type="entry name" value="Mbt"/>
</dbReference>
<dbReference type="PROSITE" id="PS51024">
    <property type="entry name" value="ZF_FCS"/>
    <property type="match status" value="1"/>
</dbReference>
<dbReference type="InterPro" id="IPR050548">
    <property type="entry name" value="PcG_chromatin_remod_factors"/>
</dbReference>
<dbReference type="GO" id="GO:0006325">
    <property type="term" value="P:chromatin organization"/>
    <property type="evidence" value="ECO:0007669"/>
    <property type="project" value="UniProtKB-KW"/>
</dbReference>
<dbReference type="SUPFAM" id="SSF63748">
    <property type="entry name" value="Tudor/PWWP/MBT"/>
    <property type="match status" value="4"/>
</dbReference>
<dbReference type="InterPro" id="IPR012313">
    <property type="entry name" value="Znf_FCS"/>
</dbReference>
<dbReference type="EMBL" id="CAJNOC010000580">
    <property type="protein sequence ID" value="CAF0779214.1"/>
    <property type="molecule type" value="Genomic_DNA"/>
</dbReference>
<comment type="caution">
    <text evidence="14">The sequence shown here is derived from an EMBL/GenBank/DDBJ whole genome shotgun (WGS) entry which is preliminary data.</text>
</comment>
<evidence type="ECO:0000256" key="6">
    <source>
        <dbReference type="ARBA" id="ARBA00022853"/>
    </source>
</evidence>
<dbReference type="CDD" id="cd20097">
    <property type="entry name" value="MBT_dSfmbt-like_rpt1"/>
    <property type="match status" value="1"/>
</dbReference>
<evidence type="ECO:0000256" key="7">
    <source>
        <dbReference type="ARBA" id="ARBA00023015"/>
    </source>
</evidence>
<keyword evidence="8" id="KW-0804">Transcription</keyword>
<dbReference type="Gene3D" id="2.30.30.140">
    <property type="match status" value="4"/>
</dbReference>
<feature type="compositionally biased region" description="Polar residues" evidence="12">
    <location>
        <begin position="306"/>
        <end position="323"/>
    </location>
</feature>
<evidence type="ECO:0000256" key="10">
    <source>
        <dbReference type="PROSITE-ProRule" id="PRU00367"/>
    </source>
</evidence>
<keyword evidence="2" id="KW-0479">Metal-binding</keyword>
<accession>A0A813R707</accession>
<dbReference type="PANTHER" id="PTHR12247:SF104">
    <property type="entry name" value="POLYCOMB PROTEIN SFMBT"/>
    <property type="match status" value="1"/>
</dbReference>
<evidence type="ECO:0000313" key="15">
    <source>
        <dbReference type="Proteomes" id="UP000663879"/>
    </source>
</evidence>
<dbReference type="PANTHER" id="PTHR12247">
    <property type="entry name" value="POLYCOMB GROUP PROTEIN"/>
    <property type="match status" value="1"/>
</dbReference>
<feature type="repeat" description="MBT" evidence="11">
    <location>
        <begin position="745"/>
        <end position="842"/>
    </location>
</feature>
<keyword evidence="15" id="KW-1185">Reference proteome</keyword>
<dbReference type="GO" id="GO:0005634">
    <property type="term" value="C:nucleus"/>
    <property type="evidence" value="ECO:0007669"/>
    <property type="project" value="UniProtKB-SubCell"/>
</dbReference>
<feature type="region of interest" description="Disordered" evidence="12">
    <location>
        <begin position="306"/>
        <end position="393"/>
    </location>
</feature>
<evidence type="ECO:0000313" key="14">
    <source>
        <dbReference type="EMBL" id="CAF0779214.1"/>
    </source>
</evidence>
<dbReference type="OrthoDB" id="5800688at2759"/>
<evidence type="ECO:0000256" key="8">
    <source>
        <dbReference type="ARBA" id="ARBA00023163"/>
    </source>
</evidence>
<feature type="repeat" description="MBT" evidence="11">
    <location>
        <begin position="525"/>
        <end position="625"/>
    </location>
</feature>
<evidence type="ECO:0000256" key="2">
    <source>
        <dbReference type="ARBA" id="ARBA00022723"/>
    </source>
</evidence>
<evidence type="ECO:0000259" key="13">
    <source>
        <dbReference type="PROSITE" id="PS51024"/>
    </source>
</evidence>
<gene>
    <name evidence="14" type="ORF">OXX778_LOCUS5365</name>
</gene>
<dbReference type="GO" id="GO:0008270">
    <property type="term" value="F:zinc ion binding"/>
    <property type="evidence" value="ECO:0007669"/>
    <property type="project" value="UniProtKB-KW"/>
</dbReference>
<evidence type="ECO:0000256" key="11">
    <source>
        <dbReference type="PROSITE-ProRule" id="PRU00459"/>
    </source>
</evidence>
<feature type="compositionally biased region" description="Low complexity" evidence="12">
    <location>
        <begin position="334"/>
        <end position="382"/>
    </location>
</feature>
<keyword evidence="3" id="KW-0677">Repeat</keyword>
<reference evidence="14" key="1">
    <citation type="submission" date="2021-02" db="EMBL/GenBank/DDBJ databases">
        <authorList>
            <person name="Nowell W R."/>
        </authorList>
    </citation>
    <scope>NUCLEOTIDE SEQUENCE</scope>
    <source>
        <strain evidence="14">Ploen Becks lab</strain>
    </source>
</reference>
<evidence type="ECO:0000256" key="3">
    <source>
        <dbReference type="ARBA" id="ARBA00022737"/>
    </source>
</evidence>
<dbReference type="SMART" id="SM00561">
    <property type="entry name" value="MBT"/>
    <property type="match status" value="4"/>
</dbReference>
<organism evidence="14 15">
    <name type="scientific">Brachionus calyciflorus</name>
    <dbReference type="NCBI Taxonomy" id="104777"/>
    <lineage>
        <taxon>Eukaryota</taxon>
        <taxon>Metazoa</taxon>
        <taxon>Spiralia</taxon>
        <taxon>Gnathifera</taxon>
        <taxon>Rotifera</taxon>
        <taxon>Eurotatoria</taxon>
        <taxon>Monogononta</taxon>
        <taxon>Pseudotrocha</taxon>
        <taxon>Ploima</taxon>
        <taxon>Brachionidae</taxon>
        <taxon>Brachionus</taxon>
    </lineage>
</organism>
<evidence type="ECO:0000256" key="1">
    <source>
        <dbReference type="ARBA" id="ARBA00004123"/>
    </source>
</evidence>
<feature type="region of interest" description="Disordered" evidence="12">
    <location>
        <begin position="842"/>
        <end position="861"/>
    </location>
</feature>
<dbReference type="GO" id="GO:0042393">
    <property type="term" value="F:histone binding"/>
    <property type="evidence" value="ECO:0007669"/>
    <property type="project" value="TreeGrafter"/>
</dbReference>
<dbReference type="PROSITE" id="PS51079">
    <property type="entry name" value="MBT"/>
    <property type="match status" value="4"/>
</dbReference>
<keyword evidence="4 10" id="KW-0863">Zinc-finger</keyword>
<feature type="domain" description="FCS-type" evidence="13">
    <location>
        <begin position="140"/>
        <end position="175"/>
    </location>
</feature>
<dbReference type="Proteomes" id="UP000663879">
    <property type="component" value="Unassembled WGS sequence"/>
</dbReference>
<comment type="subcellular location">
    <subcellularLocation>
        <location evidence="1">Nucleus</location>
    </subcellularLocation>
</comment>
<keyword evidence="7" id="KW-0805">Transcription regulation</keyword>
<evidence type="ECO:0000256" key="5">
    <source>
        <dbReference type="ARBA" id="ARBA00022833"/>
    </source>
</evidence>
<proteinExistence type="predicted"/>
<name>A0A813R707_9BILA</name>